<reference evidence="1" key="1">
    <citation type="submission" date="2020-02" db="EMBL/GenBank/DDBJ databases">
        <title>Genome sequencing of the panga catfish, Pangasius djambal.</title>
        <authorList>
            <person name="Wen M."/>
            <person name="Zahm M."/>
            <person name="Roques C."/>
            <person name="Cabau C."/>
            <person name="Klopp C."/>
            <person name="Donnadieu C."/>
            <person name="Jouanno E."/>
            <person name="Avarre J.-C."/>
            <person name="Campet M."/>
            <person name="Ha T."/>
            <person name="Dugue R."/>
            <person name="Lampietro C."/>
            <person name="Louis A."/>
            <person name="Herpin A."/>
            <person name="Echchiki A."/>
            <person name="Berthelot C."/>
            <person name="Parey E."/>
            <person name="Roest-Crollius H."/>
            <person name="Braasch I."/>
            <person name="Postlethwait J.H."/>
            <person name="Bobe J."/>
            <person name="Montfort J."/>
            <person name="Bouchez O."/>
            <person name="Begum T."/>
            <person name="Schartl M."/>
            <person name="Gustiano R."/>
            <person name="Guiguen Y."/>
        </authorList>
    </citation>
    <scope>NUCLEOTIDE SEQUENCE</scope>
    <source>
        <strain evidence="1">Pdj_M5554</strain>
    </source>
</reference>
<comment type="caution">
    <text evidence="1">The sequence shown here is derived from an EMBL/GenBank/DDBJ whole genome shotgun (WGS) entry which is preliminary data.</text>
</comment>
<gene>
    <name evidence="1" type="ORF">PDJAM_G00100100</name>
</gene>
<evidence type="ECO:0000313" key="1">
    <source>
        <dbReference type="EMBL" id="MCJ8743912.1"/>
    </source>
</evidence>
<dbReference type="EMBL" id="CM040993">
    <property type="protein sequence ID" value="MCJ8743912.1"/>
    <property type="molecule type" value="Genomic_DNA"/>
</dbReference>
<name>A0ACC5Z7S3_9TELE</name>
<proteinExistence type="predicted"/>
<dbReference type="Proteomes" id="UP000830395">
    <property type="component" value="Chromosome 19"/>
</dbReference>
<evidence type="ECO:0000313" key="2">
    <source>
        <dbReference type="Proteomes" id="UP000830395"/>
    </source>
</evidence>
<accession>A0ACC5Z7S3</accession>
<keyword evidence="2" id="KW-1185">Reference proteome</keyword>
<protein>
    <submittedName>
        <fullName evidence="1">Uncharacterized protein</fullName>
    </submittedName>
</protein>
<sequence length="305" mass="33585">GVDVVAPLQDLPACRPTPVYCPAPPGWYVHHIVTDSPLPPTPVREAQFAAIATHAVTLQRQDADQEKPKQVTKKKEPPVKKRKVTPTKKATVSKGLKVKAPEEKVTQKRKGRVTPKEKIRLIPHRREVPKLTKPIRSAGPAKRKAKVMEKGKEEKKGVKDVKPTVEDKTKSKPLKAKQAALPDKKERRAAKPAPKEKKPTIKTAPEEAEVTSKPAPEEKGADSEEKPAVPPVPTKESKVEENVTERKKPGKIPYFQCVLVGGKASQYPLRPLSPAMTPAINPAMMRAMMEQRASVLEQKARPAGQ</sequence>
<organism evidence="1 2">
    <name type="scientific">Pangasius djambal</name>
    <dbReference type="NCBI Taxonomy" id="1691987"/>
    <lineage>
        <taxon>Eukaryota</taxon>
        <taxon>Metazoa</taxon>
        <taxon>Chordata</taxon>
        <taxon>Craniata</taxon>
        <taxon>Vertebrata</taxon>
        <taxon>Euteleostomi</taxon>
        <taxon>Actinopterygii</taxon>
        <taxon>Neopterygii</taxon>
        <taxon>Teleostei</taxon>
        <taxon>Ostariophysi</taxon>
        <taxon>Siluriformes</taxon>
        <taxon>Pangasiidae</taxon>
        <taxon>Pangasius</taxon>
    </lineage>
</organism>
<feature type="non-terminal residue" evidence="1">
    <location>
        <position position="1"/>
    </location>
</feature>